<dbReference type="GO" id="GO:0006506">
    <property type="term" value="P:GPI anchor biosynthetic process"/>
    <property type="evidence" value="ECO:0007669"/>
    <property type="project" value="UniProtKB-UniPathway"/>
</dbReference>
<feature type="compositionally biased region" description="Polar residues" evidence="8">
    <location>
        <begin position="489"/>
        <end position="507"/>
    </location>
</feature>
<dbReference type="GO" id="GO:0016020">
    <property type="term" value="C:membrane"/>
    <property type="evidence" value="ECO:0007669"/>
    <property type="project" value="GOC"/>
</dbReference>
<dbReference type="Pfam" id="PF02585">
    <property type="entry name" value="PIG-L"/>
    <property type="match status" value="1"/>
</dbReference>
<dbReference type="SUPFAM" id="SSF102588">
    <property type="entry name" value="LmbE-like"/>
    <property type="match status" value="1"/>
</dbReference>
<keyword evidence="5" id="KW-0238">DNA-binding</keyword>
<dbReference type="PROSITE" id="PS00463">
    <property type="entry name" value="ZN2_CY6_FUNGAL_1"/>
    <property type="match status" value="1"/>
</dbReference>
<dbReference type="UniPathway" id="UPA00196"/>
<dbReference type="CDD" id="cd00067">
    <property type="entry name" value="GAL4"/>
    <property type="match status" value="1"/>
</dbReference>
<dbReference type="InterPro" id="IPR003737">
    <property type="entry name" value="GlcNAc_PI_deacetylase-related"/>
</dbReference>
<evidence type="ECO:0000256" key="6">
    <source>
        <dbReference type="ARBA" id="ARBA00023163"/>
    </source>
</evidence>
<dbReference type="Pfam" id="PF00172">
    <property type="entry name" value="Zn_clus"/>
    <property type="match status" value="1"/>
</dbReference>
<dbReference type="GO" id="GO:0000981">
    <property type="term" value="F:DNA-binding transcription factor activity, RNA polymerase II-specific"/>
    <property type="evidence" value="ECO:0007669"/>
    <property type="project" value="InterPro"/>
</dbReference>
<comment type="similarity">
    <text evidence="2">Belongs to the PIGL family.</text>
</comment>
<feature type="region of interest" description="Disordered" evidence="8">
    <location>
        <begin position="56"/>
        <end position="80"/>
    </location>
</feature>
<dbReference type="EC" id="3.5.1.89" evidence="3"/>
<gene>
    <name evidence="10" type="ORF">TCE0_017r04357</name>
</gene>
<name>A0A6V8H3S5_TALPI</name>
<evidence type="ECO:0000313" key="11">
    <source>
        <dbReference type="Proteomes" id="UP000053095"/>
    </source>
</evidence>
<evidence type="ECO:0000256" key="8">
    <source>
        <dbReference type="SAM" id="MobiDB-lite"/>
    </source>
</evidence>
<keyword evidence="6" id="KW-0804">Transcription</keyword>
<dbReference type="PANTHER" id="PTHR37534">
    <property type="entry name" value="TRANSCRIPTIONAL ACTIVATOR PROTEIN UGA3"/>
    <property type="match status" value="1"/>
</dbReference>
<evidence type="ECO:0000256" key="3">
    <source>
        <dbReference type="ARBA" id="ARBA00012176"/>
    </source>
</evidence>
<reference evidence="11" key="1">
    <citation type="journal article" date="2015" name="Genome Announc.">
        <title>Draft genome sequence of Talaromyces cellulolyticus strain Y-94, a source of lignocellulosic biomass-degrading enzymes.</title>
        <authorList>
            <person name="Fujii T."/>
            <person name="Koike H."/>
            <person name="Sawayama S."/>
            <person name="Yano S."/>
            <person name="Inoue H."/>
        </authorList>
    </citation>
    <scope>NUCLEOTIDE SEQUENCE [LARGE SCALE GENOMIC DNA]</scope>
    <source>
        <strain evidence="11">Y-94</strain>
    </source>
</reference>
<comment type="subcellular location">
    <subcellularLocation>
        <location evidence="1">Nucleus</location>
    </subcellularLocation>
</comment>
<dbReference type="GO" id="GO:0005634">
    <property type="term" value="C:nucleus"/>
    <property type="evidence" value="ECO:0007669"/>
    <property type="project" value="UniProtKB-SubCell"/>
</dbReference>
<feature type="domain" description="Zn(2)-C6 fungal-type" evidence="9">
    <location>
        <begin position="15"/>
        <end position="43"/>
    </location>
</feature>
<feature type="compositionally biased region" description="Polar residues" evidence="8">
    <location>
        <begin position="69"/>
        <end position="78"/>
    </location>
</feature>
<dbReference type="InterPro" id="IPR036864">
    <property type="entry name" value="Zn2-C6_fun-type_DNA-bd_sf"/>
</dbReference>
<dbReference type="PANTHER" id="PTHR37534:SF46">
    <property type="entry name" value="ZN(II)2CYS6 TRANSCRIPTION FACTOR (EUROFUNG)"/>
    <property type="match status" value="1"/>
</dbReference>
<evidence type="ECO:0000256" key="1">
    <source>
        <dbReference type="ARBA" id="ARBA00004123"/>
    </source>
</evidence>
<sequence length="823" mass="92923">MSTRPTSRPNSSRKGCWTCKRHHRTCDETKPSCLRCRQYAVECEGYGAKRVAFRPANKKSANKGRASEKSPQSMTAVTYASPFSSPSPYSPLSSPGIVSSTPINYHQRTLLSHFLSDFAPLRSLSPLQNMFEEDIAPLALGYHHVRTAIVAVISALQQSHGSTPHPQMRHSVDAFQYYEEAVRLLRQSVVRFEQGKEVVSSSHRSSTDDLYACLAAAYLLTWFEVLVYDPQKWVIHLEALCGLINRSGPSLIQTKFGRRLLHAVARLDCQNALSNRGRPLLDNFWYKILESDTIYMPITTADDGDNISLTETELEVMAVEYCRKLHGLLGAAAFLSYEWTSDTPRITGDSLRERVLHVLHRLALWYQSLPIALRWPEDIDNSPTGTATSFEGDQEQHGDFHETETTFSRDVPHDAIDRQLRTRSHLQKMILLHYYAIRVHLYHMLDPVRTPRLMKLSINLAQKCLYIIRALDKTFSFPTPRMEDVATQGRKQATANKSTHNTKPSQYPSDMPVSFVFACIGVVLRDPSQREWISEYLMQLGREGIWCGYERALCLRAWWKSDNAITGDDERISNTKKRLIKSIPHRHEVPNGSLTTWTPEMGNADGLGDIRRKELQQSAVHLGLRDESDVFVIDDPSRFPDSMTTTWSTKDVSSLLASAFAPELASGRAAHEDVAPKATIDVILTFDEYGVSNHPNHRSLYHGAVAFLKALMDGKSGYSCPVTLYTLTTTNIVRKYSGIFDSFLTMVLGAFTNLGDSMASAGKKGGAKNGCASRLLYISSFQDWVQARTAMTDGHKSQMLWFRWGWITIGRYMFVNDLKREKI</sequence>
<dbReference type="GO" id="GO:0000225">
    <property type="term" value="F:N-acetylglucosaminylphosphatidylinositol deacetylase activity"/>
    <property type="evidence" value="ECO:0007669"/>
    <property type="project" value="UniProtKB-EC"/>
</dbReference>
<evidence type="ECO:0000256" key="5">
    <source>
        <dbReference type="ARBA" id="ARBA00023125"/>
    </source>
</evidence>
<dbReference type="SMART" id="SM00066">
    <property type="entry name" value="GAL4"/>
    <property type="match status" value="1"/>
</dbReference>
<dbReference type="CDD" id="cd12148">
    <property type="entry name" value="fungal_TF_MHR"/>
    <property type="match status" value="1"/>
</dbReference>
<dbReference type="InterPro" id="IPR024078">
    <property type="entry name" value="LmbE-like_dom_sf"/>
</dbReference>
<dbReference type="Gene3D" id="3.40.50.10320">
    <property type="entry name" value="LmbE-like"/>
    <property type="match status" value="1"/>
</dbReference>
<dbReference type="GO" id="GO:0003677">
    <property type="term" value="F:DNA binding"/>
    <property type="evidence" value="ECO:0007669"/>
    <property type="project" value="UniProtKB-KW"/>
</dbReference>
<protein>
    <recommendedName>
        <fullName evidence="3">N-acetylglucosaminylphosphatidylinositol deacetylase</fullName>
        <ecNumber evidence="3">3.5.1.89</ecNumber>
    </recommendedName>
</protein>
<dbReference type="SUPFAM" id="SSF57701">
    <property type="entry name" value="Zn2/Cys6 DNA-binding domain"/>
    <property type="match status" value="1"/>
</dbReference>
<dbReference type="Pfam" id="PF11951">
    <property type="entry name" value="Fungal_trans_2"/>
    <property type="match status" value="1"/>
</dbReference>
<feature type="region of interest" description="Disordered" evidence="8">
    <location>
        <begin position="484"/>
        <end position="507"/>
    </location>
</feature>
<dbReference type="InterPro" id="IPR021858">
    <property type="entry name" value="Fun_TF"/>
</dbReference>
<organism evidence="10 11">
    <name type="scientific">Talaromyces pinophilus</name>
    <name type="common">Penicillium pinophilum</name>
    <dbReference type="NCBI Taxonomy" id="128442"/>
    <lineage>
        <taxon>Eukaryota</taxon>
        <taxon>Fungi</taxon>
        <taxon>Dikarya</taxon>
        <taxon>Ascomycota</taxon>
        <taxon>Pezizomycotina</taxon>
        <taxon>Eurotiomycetes</taxon>
        <taxon>Eurotiomycetidae</taxon>
        <taxon>Eurotiales</taxon>
        <taxon>Trichocomaceae</taxon>
        <taxon>Talaromyces</taxon>
        <taxon>Talaromyces sect. Talaromyces</taxon>
    </lineage>
</organism>
<dbReference type="Proteomes" id="UP000053095">
    <property type="component" value="Unassembled WGS sequence"/>
</dbReference>
<dbReference type="PROSITE" id="PS50048">
    <property type="entry name" value="ZN2_CY6_FUNGAL_2"/>
    <property type="match status" value="1"/>
</dbReference>
<evidence type="ECO:0000259" key="9">
    <source>
        <dbReference type="PROSITE" id="PS50048"/>
    </source>
</evidence>
<proteinExistence type="inferred from homology"/>
<evidence type="ECO:0000256" key="7">
    <source>
        <dbReference type="ARBA" id="ARBA00023242"/>
    </source>
</evidence>
<evidence type="ECO:0000313" key="10">
    <source>
        <dbReference type="EMBL" id="GAM35774.1"/>
    </source>
</evidence>
<keyword evidence="7" id="KW-0539">Nucleus</keyword>
<evidence type="ECO:0000256" key="4">
    <source>
        <dbReference type="ARBA" id="ARBA00023015"/>
    </source>
</evidence>
<dbReference type="EMBL" id="DF933813">
    <property type="protein sequence ID" value="GAM35774.1"/>
    <property type="molecule type" value="Genomic_DNA"/>
</dbReference>
<dbReference type="InterPro" id="IPR001138">
    <property type="entry name" value="Zn2Cys6_DnaBD"/>
</dbReference>
<accession>A0A6V8H3S5</accession>
<keyword evidence="11" id="KW-1185">Reference proteome</keyword>
<dbReference type="GO" id="GO:0008270">
    <property type="term" value="F:zinc ion binding"/>
    <property type="evidence" value="ECO:0007669"/>
    <property type="project" value="InterPro"/>
</dbReference>
<dbReference type="AlphaFoldDB" id="A0A6V8H3S5"/>
<evidence type="ECO:0000256" key="2">
    <source>
        <dbReference type="ARBA" id="ARBA00006066"/>
    </source>
</evidence>
<keyword evidence="4" id="KW-0805">Transcription regulation</keyword>
<comment type="caution">
    <text evidence="10">The sequence shown here is derived from an EMBL/GenBank/DDBJ whole genome shotgun (WGS) entry which is preliminary data.</text>
</comment>